<dbReference type="InterPro" id="IPR019368">
    <property type="entry name" value="Ribosomal_mS29"/>
</dbReference>
<dbReference type="PANTHER" id="PTHR12810:SF0">
    <property type="entry name" value="SMALL RIBOSOMAL SUBUNIT PROTEIN MS29"/>
    <property type="match status" value="1"/>
</dbReference>
<evidence type="ECO:0000256" key="5">
    <source>
        <dbReference type="ARBA" id="ARBA00023128"/>
    </source>
</evidence>
<evidence type="ECO:0000256" key="4">
    <source>
        <dbReference type="ARBA" id="ARBA00022980"/>
    </source>
</evidence>
<comment type="similarity">
    <text evidence="2">Belongs to the mitochondrion-specific ribosomal protein mS29 family.</text>
</comment>
<keyword evidence="5" id="KW-0496">Mitochondrion</keyword>
<dbReference type="Proteomes" id="UP000612055">
    <property type="component" value="Unassembled WGS sequence"/>
</dbReference>
<proteinExistence type="inferred from homology"/>
<dbReference type="Pfam" id="PF10236">
    <property type="entry name" value="DAP3"/>
    <property type="match status" value="1"/>
</dbReference>
<dbReference type="AlphaFoldDB" id="A0A835YE42"/>
<dbReference type="OrthoDB" id="274828at2759"/>
<feature type="compositionally biased region" description="Low complexity" evidence="8">
    <location>
        <begin position="42"/>
        <end position="53"/>
    </location>
</feature>
<evidence type="ECO:0000313" key="9">
    <source>
        <dbReference type="EMBL" id="KAG2500054.1"/>
    </source>
</evidence>
<dbReference type="GO" id="GO:0003735">
    <property type="term" value="F:structural constituent of ribosome"/>
    <property type="evidence" value="ECO:0007669"/>
    <property type="project" value="TreeGrafter"/>
</dbReference>
<comment type="caution">
    <text evidence="9">The sequence shown here is derived from an EMBL/GenBank/DDBJ whole genome shotgun (WGS) entry which is preliminary data.</text>
</comment>
<reference evidence="9" key="1">
    <citation type="journal article" date="2020" name="bioRxiv">
        <title>Comparative genomics of Chlamydomonas.</title>
        <authorList>
            <person name="Craig R.J."/>
            <person name="Hasan A.R."/>
            <person name="Ness R.W."/>
            <person name="Keightley P.D."/>
        </authorList>
    </citation>
    <scope>NUCLEOTIDE SEQUENCE</scope>
    <source>
        <strain evidence="9">CCAP 11/70</strain>
    </source>
</reference>
<keyword evidence="6" id="KW-0687">Ribonucleoprotein</keyword>
<comment type="subcellular location">
    <subcellularLocation>
        <location evidence="1">Mitochondrion</location>
    </subcellularLocation>
</comment>
<keyword evidence="10" id="KW-1185">Reference proteome</keyword>
<evidence type="ECO:0000256" key="7">
    <source>
        <dbReference type="ARBA" id="ARBA00035140"/>
    </source>
</evidence>
<evidence type="ECO:0000256" key="3">
    <source>
        <dbReference type="ARBA" id="ARBA00022946"/>
    </source>
</evidence>
<name>A0A835YE42_9CHLO</name>
<dbReference type="GO" id="GO:0005763">
    <property type="term" value="C:mitochondrial small ribosomal subunit"/>
    <property type="evidence" value="ECO:0007669"/>
    <property type="project" value="TreeGrafter"/>
</dbReference>
<accession>A0A835YE42</accession>
<keyword evidence="4" id="KW-0689">Ribosomal protein</keyword>
<dbReference type="EMBL" id="JAEHOE010000005">
    <property type="protein sequence ID" value="KAG2500054.1"/>
    <property type="molecule type" value="Genomic_DNA"/>
</dbReference>
<evidence type="ECO:0000256" key="6">
    <source>
        <dbReference type="ARBA" id="ARBA00023274"/>
    </source>
</evidence>
<feature type="region of interest" description="Disordered" evidence="8">
    <location>
        <begin position="35"/>
        <end position="55"/>
    </location>
</feature>
<evidence type="ECO:0000313" key="10">
    <source>
        <dbReference type="Proteomes" id="UP000612055"/>
    </source>
</evidence>
<dbReference type="PANTHER" id="PTHR12810">
    <property type="entry name" value="MITOCHONDRIAL 28S RIBOSOMAL PROTEIN S29"/>
    <property type="match status" value="1"/>
</dbReference>
<organism evidence="9 10">
    <name type="scientific">Edaphochlamys debaryana</name>
    <dbReference type="NCBI Taxonomy" id="47281"/>
    <lineage>
        <taxon>Eukaryota</taxon>
        <taxon>Viridiplantae</taxon>
        <taxon>Chlorophyta</taxon>
        <taxon>core chlorophytes</taxon>
        <taxon>Chlorophyceae</taxon>
        <taxon>CS clade</taxon>
        <taxon>Chlamydomonadales</taxon>
        <taxon>Chlamydomonadales incertae sedis</taxon>
        <taxon>Edaphochlamys</taxon>
    </lineage>
</organism>
<keyword evidence="3" id="KW-0809">Transit peptide</keyword>
<evidence type="ECO:0000256" key="8">
    <source>
        <dbReference type="SAM" id="MobiDB-lite"/>
    </source>
</evidence>
<evidence type="ECO:0000256" key="1">
    <source>
        <dbReference type="ARBA" id="ARBA00004173"/>
    </source>
</evidence>
<feature type="region of interest" description="Disordered" evidence="8">
    <location>
        <begin position="409"/>
        <end position="440"/>
    </location>
</feature>
<sequence>MASGGVWWRGLAPITGALRTRGQALQSAFSTRGYASPSVEESGSTPAPGPSSGRQLSVGNYYPLDMSRLPEAGTSYAGAFLAPRDPGFERRGGCKGLQAELEATAGASVMYRPSMDTLFSAVAARQHPRLLLTGSAGSGKSVALAALVEWARRQGWLAVYIPSCLELVRGGFFRQRDSRGWDTLTSAQQLLKAVVDVHGAALKGLPVIRPSPAATEGTPKAEGEAGVGPGSAAAAAAGAGKGARTLYDVAMRGLQKDDDAQRAVDSALALVRQLGLAAAGGAQGGTAARPRVLFALDDYNYLYGPSKYGMLPPGVEPSKAKRRVLQADELILARGMRLLDSERAGGATVVAATSTSLALPAPKDLGLGPQVAQLDVPPFSEVGAYVSRGGAGMAGGWYRRGALSPLAGGCGSGDRVGDPAAEVQAARASPARAPVLSLNQ</sequence>
<protein>
    <recommendedName>
        <fullName evidence="7">Small ribosomal subunit protein mS29</fullName>
    </recommendedName>
</protein>
<evidence type="ECO:0000256" key="2">
    <source>
        <dbReference type="ARBA" id="ARBA00009863"/>
    </source>
</evidence>
<gene>
    <name evidence="9" type="ORF">HYH03_002332</name>
</gene>